<dbReference type="GO" id="GO:0016740">
    <property type="term" value="F:transferase activity"/>
    <property type="evidence" value="ECO:0007669"/>
    <property type="project" value="InterPro"/>
</dbReference>
<accession>X1HV51</accession>
<organism evidence="1">
    <name type="scientific">marine sediment metagenome</name>
    <dbReference type="NCBI Taxonomy" id="412755"/>
    <lineage>
        <taxon>unclassified sequences</taxon>
        <taxon>metagenomes</taxon>
        <taxon>ecological metagenomes</taxon>
    </lineage>
</organism>
<dbReference type="SUPFAM" id="SSF52151">
    <property type="entry name" value="FabD/lysophospholipase-like"/>
    <property type="match status" value="1"/>
</dbReference>
<evidence type="ECO:0000313" key="1">
    <source>
        <dbReference type="EMBL" id="GAH73352.1"/>
    </source>
</evidence>
<protein>
    <recommendedName>
        <fullName evidence="2">Malonyl-CoA:ACP transacylase (MAT) domain-containing protein</fullName>
    </recommendedName>
</protein>
<dbReference type="Gene3D" id="3.40.366.10">
    <property type="entry name" value="Malonyl-Coenzyme A Acyl Carrier Protein, domain 2"/>
    <property type="match status" value="1"/>
</dbReference>
<gene>
    <name evidence="1" type="ORF">S03H2_49558</name>
</gene>
<reference evidence="1" key="1">
    <citation type="journal article" date="2014" name="Front. Microbiol.">
        <title>High frequency of phylogenetically diverse reductive dehalogenase-homologous genes in deep subseafloor sedimentary metagenomes.</title>
        <authorList>
            <person name="Kawai M."/>
            <person name="Futagami T."/>
            <person name="Toyoda A."/>
            <person name="Takaki Y."/>
            <person name="Nishi S."/>
            <person name="Hori S."/>
            <person name="Arai W."/>
            <person name="Tsubouchi T."/>
            <person name="Morono Y."/>
            <person name="Uchiyama I."/>
            <person name="Ito T."/>
            <person name="Fujiyama A."/>
            <person name="Inagaki F."/>
            <person name="Takami H."/>
        </authorList>
    </citation>
    <scope>NUCLEOTIDE SEQUENCE</scope>
    <source>
        <strain evidence="1">Expedition CK06-06</strain>
    </source>
</reference>
<evidence type="ECO:0008006" key="2">
    <source>
        <dbReference type="Google" id="ProtNLM"/>
    </source>
</evidence>
<dbReference type="PANTHER" id="PTHR43074:SF1">
    <property type="entry name" value="BETA-KETOACYL SYNTHASE FAMILY PROTEIN-RELATED"/>
    <property type="match status" value="1"/>
</dbReference>
<proteinExistence type="predicted"/>
<feature type="non-terminal residue" evidence="1">
    <location>
        <position position="1"/>
    </location>
</feature>
<dbReference type="InterPro" id="IPR052568">
    <property type="entry name" value="PKS-FAS_Synthase"/>
</dbReference>
<dbReference type="EMBL" id="BARU01031318">
    <property type="protein sequence ID" value="GAH73352.1"/>
    <property type="molecule type" value="Genomic_DNA"/>
</dbReference>
<name>X1HV51_9ZZZZ</name>
<sequence length="263" mass="29447">DRAAASYALMVVGQNKEELVKEIQFMLRGVPHAFAKGKEWKTPTGSYFTANPLGLTGQVAFVYPGVGSPYVGLGQDIFHLFPEIYEHFSELTSDIGELLKEKKLYPRSRERLTDDQIKGLERRLRGDIMAISECGMGFSVLYTMILKGAFKVTPHCALGYSLGEAAMMASLGVWIDLGQLTDRFRKSPTFRECLHGRLSAVREYWRLDESSAAANKRIWESYTLLSPPQIVRDAINGEELVYLTLINTPEDVVISGDPESCLR</sequence>
<feature type="non-terminal residue" evidence="1">
    <location>
        <position position="263"/>
    </location>
</feature>
<dbReference type="AlphaFoldDB" id="X1HV51"/>
<dbReference type="InterPro" id="IPR001227">
    <property type="entry name" value="Ac_transferase_dom_sf"/>
</dbReference>
<comment type="caution">
    <text evidence="1">The sequence shown here is derived from an EMBL/GenBank/DDBJ whole genome shotgun (WGS) entry which is preliminary data.</text>
</comment>
<dbReference type="PANTHER" id="PTHR43074">
    <property type="entry name" value="OMEGA-3 POLYUNSATURATED FATTY ACID SYNTHASE PFAB-RELATED"/>
    <property type="match status" value="1"/>
</dbReference>
<dbReference type="InterPro" id="IPR016035">
    <property type="entry name" value="Acyl_Trfase/lysoPLipase"/>
</dbReference>